<dbReference type="RefSeq" id="WP_091392917.1">
    <property type="nucleotide sequence ID" value="NZ_FNQY01000002.1"/>
</dbReference>
<dbReference type="InterPro" id="IPR011250">
    <property type="entry name" value="OMP/PagP_B-barrel"/>
</dbReference>
<evidence type="ECO:0000313" key="2">
    <source>
        <dbReference type="EMBL" id="SDZ80956.1"/>
    </source>
</evidence>
<feature type="signal peptide" evidence="1">
    <location>
        <begin position="1"/>
        <end position="21"/>
    </location>
</feature>
<evidence type="ECO:0000313" key="3">
    <source>
        <dbReference type="Proteomes" id="UP000199041"/>
    </source>
</evidence>
<gene>
    <name evidence="2" type="ORF">SAMN05192529_10258</name>
</gene>
<dbReference type="EMBL" id="FNQY01000002">
    <property type="protein sequence ID" value="SDZ80956.1"/>
    <property type="molecule type" value="Genomic_DNA"/>
</dbReference>
<proteinExistence type="predicted"/>
<dbReference type="AlphaFoldDB" id="A0A1H3W1L5"/>
<protein>
    <recommendedName>
        <fullName evidence="4">Outer membrane protein beta-barrel domain-containing protein</fullName>
    </recommendedName>
</protein>
<keyword evidence="3" id="KW-1185">Reference proteome</keyword>
<keyword evidence="1" id="KW-0732">Signal</keyword>
<dbReference type="SUPFAM" id="SSF56925">
    <property type="entry name" value="OMPA-like"/>
    <property type="match status" value="1"/>
</dbReference>
<accession>A0A1H3W1L5</accession>
<reference evidence="2 3" key="1">
    <citation type="submission" date="2016-10" db="EMBL/GenBank/DDBJ databases">
        <authorList>
            <person name="de Groot N.N."/>
        </authorList>
    </citation>
    <scope>NUCLEOTIDE SEQUENCE [LARGE SCALE GENOMIC DNA]</scope>
    <source>
        <strain evidence="2 3">Vu-144</strain>
    </source>
</reference>
<sequence>MKKLLFLTVAGLFGALTVTNAQIQKGNLMLGTDLGSGVANAGNGSLFGLNFGLNSGAGYNVGISPKVGYFVKDNLMVGGVVNLGFDKDGKGDGAIKTTTYGIQALGRYYLSPGEKGVDNLLQHGRFFAEANAGFAGSNTKPGVTTNGFAFGFGPGYSYFLTPNVALEGLVKYNAIVGGGNTNYLHSLGVNFGVQVFLPSAKVRSMVKDPSQL</sequence>
<dbReference type="OrthoDB" id="945117at2"/>
<dbReference type="Proteomes" id="UP000199041">
    <property type="component" value="Unassembled WGS sequence"/>
</dbReference>
<dbReference type="STRING" id="551991.SAMN05192529_10258"/>
<evidence type="ECO:0008006" key="4">
    <source>
        <dbReference type="Google" id="ProtNLM"/>
    </source>
</evidence>
<evidence type="ECO:0000256" key="1">
    <source>
        <dbReference type="SAM" id="SignalP"/>
    </source>
</evidence>
<name>A0A1H3W1L5_9BACT</name>
<dbReference type="Gene3D" id="2.40.160.20">
    <property type="match status" value="1"/>
</dbReference>
<feature type="chain" id="PRO_5011473436" description="Outer membrane protein beta-barrel domain-containing protein" evidence="1">
    <location>
        <begin position="22"/>
        <end position="212"/>
    </location>
</feature>
<organism evidence="2 3">
    <name type="scientific">Arachidicoccus rhizosphaerae</name>
    <dbReference type="NCBI Taxonomy" id="551991"/>
    <lineage>
        <taxon>Bacteria</taxon>
        <taxon>Pseudomonadati</taxon>
        <taxon>Bacteroidota</taxon>
        <taxon>Chitinophagia</taxon>
        <taxon>Chitinophagales</taxon>
        <taxon>Chitinophagaceae</taxon>
        <taxon>Arachidicoccus</taxon>
    </lineage>
</organism>